<gene>
    <name evidence="1" type="ORF">GCM10009655_12520</name>
</gene>
<dbReference type="Proteomes" id="UP001500943">
    <property type="component" value="Unassembled WGS sequence"/>
</dbReference>
<keyword evidence="2" id="KW-1185">Reference proteome</keyword>
<organism evidence="1 2">
    <name type="scientific">Rhodoglobus aureus</name>
    <dbReference type="NCBI Taxonomy" id="191497"/>
    <lineage>
        <taxon>Bacteria</taxon>
        <taxon>Bacillati</taxon>
        <taxon>Actinomycetota</taxon>
        <taxon>Actinomycetes</taxon>
        <taxon>Micrococcales</taxon>
        <taxon>Microbacteriaceae</taxon>
        <taxon>Rhodoglobus</taxon>
    </lineage>
</organism>
<evidence type="ECO:0000313" key="2">
    <source>
        <dbReference type="Proteomes" id="UP001500943"/>
    </source>
</evidence>
<sequence>MAVEHASPDDDARAGYVLHNGELARQPGTVSTSFIGVGHPGYAGSVQASTGDRAAPILRNVAQAQ</sequence>
<comment type="caution">
    <text evidence="1">The sequence shown here is derived from an EMBL/GenBank/DDBJ whole genome shotgun (WGS) entry which is preliminary data.</text>
</comment>
<reference evidence="1 2" key="1">
    <citation type="journal article" date="2019" name="Int. J. Syst. Evol. Microbiol.">
        <title>The Global Catalogue of Microorganisms (GCM) 10K type strain sequencing project: providing services to taxonomists for standard genome sequencing and annotation.</title>
        <authorList>
            <consortium name="The Broad Institute Genomics Platform"/>
            <consortium name="The Broad Institute Genome Sequencing Center for Infectious Disease"/>
            <person name="Wu L."/>
            <person name="Ma J."/>
        </authorList>
    </citation>
    <scope>NUCLEOTIDE SEQUENCE [LARGE SCALE GENOMIC DNA]</scope>
    <source>
        <strain evidence="1 2">JCM 12762</strain>
    </source>
</reference>
<name>A0ABN1VP61_9MICO</name>
<evidence type="ECO:0000313" key="1">
    <source>
        <dbReference type="EMBL" id="GAA1214771.1"/>
    </source>
</evidence>
<protein>
    <submittedName>
        <fullName evidence="1">Uncharacterized protein</fullName>
    </submittedName>
</protein>
<proteinExistence type="predicted"/>
<accession>A0ABN1VP61</accession>
<dbReference type="EMBL" id="BAAAKW010000024">
    <property type="protein sequence ID" value="GAA1214771.1"/>
    <property type="molecule type" value="Genomic_DNA"/>
</dbReference>